<dbReference type="InterPro" id="IPR035595">
    <property type="entry name" value="UDP_glycos_trans_CS"/>
</dbReference>
<accession>A0A8S4R7J6</accession>
<keyword evidence="7" id="KW-1185">Reference proteome</keyword>
<keyword evidence="3 4" id="KW-0808">Transferase</keyword>
<comment type="caution">
    <text evidence="6">The sequence shown here is derived from an EMBL/GenBank/DDBJ whole genome shotgun (WGS) entry which is preliminary data.</text>
</comment>
<comment type="similarity">
    <text evidence="1 4">Belongs to the UDP-glycosyltransferase family.</text>
</comment>
<dbReference type="PANTHER" id="PTHR48043">
    <property type="entry name" value="EG:EG0003.4 PROTEIN-RELATED"/>
    <property type="match status" value="1"/>
</dbReference>
<organism evidence="6 7">
    <name type="scientific">Pararge aegeria aegeria</name>
    <dbReference type="NCBI Taxonomy" id="348720"/>
    <lineage>
        <taxon>Eukaryota</taxon>
        <taxon>Metazoa</taxon>
        <taxon>Ecdysozoa</taxon>
        <taxon>Arthropoda</taxon>
        <taxon>Hexapoda</taxon>
        <taxon>Insecta</taxon>
        <taxon>Pterygota</taxon>
        <taxon>Neoptera</taxon>
        <taxon>Endopterygota</taxon>
        <taxon>Lepidoptera</taxon>
        <taxon>Glossata</taxon>
        <taxon>Ditrysia</taxon>
        <taxon>Papilionoidea</taxon>
        <taxon>Nymphalidae</taxon>
        <taxon>Satyrinae</taxon>
        <taxon>Satyrini</taxon>
        <taxon>Parargina</taxon>
        <taxon>Pararge</taxon>
    </lineage>
</organism>
<evidence type="ECO:0000256" key="3">
    <source>
        <dbReference type="ARBA" id="ARBA00022679"/>
    </source>
</evidence>
<dbReference type="GO" id="GO:0015020">
    <property type="term" value="F:glucuronosyltransferase activity"/>
    <property type="evidence" value="ECO:0007669"/>
    <property type="project" value="UniProtKB-EC"/>
</dbReference>
<evidence type="ECO:0000256" key="5">
    <source>
        <dbReference type="RuleBase" id="RU362059"/>
    </source>
</evidence>
<dbReference type="CDD" id="cd03784">
    <property type="entry name" value="GT1_Gtf-like"/>
    <property type="match status" value="1"/>
</dbReference>
<name>A0A8S4R7J6_9NEOP</name>
<gene>
    <name evidence="6" type="primary">jg16632</name>
    <name evidence="6" type="ORF">PAEG_LOCUS11047</name>
</gene>
<evidence type="ECO:0000256" key="1">
    <source>
        <dbReference type="ARBA" id="ARBA00009995"/>
    </source>
</evidence>
<evidence type="ECO:0000256" key="2">
    <source>
        <dbReference type="ARBA" id="ARBA00022676"/>
    </source>
</evidence>
<dbReference type="OrthoDB" id="5835829at2759"/>
<dbReference type="EMBL" id="CAKXAJ010024920">
    <property type="protein sequence ID" value="CAH2232873.1"/>
    <property type="molecule type" value="Genomic_DNA"/>
</dbReference>
<dbReference type="EC" id="2.4.1.17" evidence="5"/>
<dbReference type="GO" id="GO:0016020">
    <property type="term" value="C:membrane"/>
    <property type="evidence" value="ECO:0007669"/>
    <property type="project" value="UniProtKB-SubCell"/>
</dbReference>
<dbReference type="Pfam" id="PF00201">
    <property type="entry name" value="UDPGT"/>
    <property type="match status" value="1"/>
</dbReference>
<dbReference type="SUPFAM" id="SSF53756">
    <property type="entry name" value="UDP-Glycosyltransferase/glycogen phosphorylase"/>
    <property type="match status" value="1"/>
</dbReference>
<evidence type="ECO:0000256" key="4">
    <source>
        <dbReference type="RuleBase" id="RU003718"/>
    </source>
</evidence>
<proteinExistence type="inferred from homology"/>
<dbReference type="Gene3D" id="3.40.50.2000">
    <property type="entry name" value="Glycogen Phosphorylase B"/>
    <property type="match status" value="2"/>
</dbReference>
<dbReference type="AlphaFoldDB" id="A0A8S4R7J6"/>
<dbReference type="PANTHER" id="PTHR48043:SF159">
    <property type="entry name" value="EG:EG0003.4 PROTEIN-RELATED"/>
    <property type="match status" value="1"/>
</dbReference>
<dbReference type="FunFam" id="3.40.50.2000:FF:000050">
    <property type="entry name" value="UDP-glucuronosyltransferase"/>
    <property type="match status" value="1"/>
</dbReference>
<reference evidence="6" key="1">
    <citation type="submission" date="2022-03" db="EMBL/GenBank/DDBJ databases">
        <authorList>
            <person name="Lindestad O."/>
        </authorList>
    </citation>
    <scope>NUCLEOTIDE SEQUENCE</scope>
</reference>
<protein>
    <recommendedName>
        <fullName evidence="5">UDP-glucuronosyltransferase</fullName>
        <ecNumber evidence="5">2.4.1.17</ecNumber>
    </recommendedName>
</protein>
<dbReference type="InterPro" id="IPR002213">
    <property type="entry name" value="UDP_glucos_trans"/>
</dbReference>
<comment type="subcellular location">
    <subcellularLocation>
        <location evidence="5">Membrane</location>
        <topology evidence="5">Single-pass membrane protein</topology>
    </subcellularLocation>
</comment>
<evidence type="ECO:0000313" key="7">
    <source>
        <dbReference type="Proteomes" id="UP000838756"/>
    </source>
</evidence>
<sequence>MVGLVLKAVLLIFVGYAEAANILLVIPFSAMSHYIFLRPIGIELAQRGHNVTVITTYLEKKPPPNYHQVKVVEKKIWELIEGETPTIFDMVDLSAEEFHHRVVWPGGLAITELTLNSPEVKDFLKRDNTSFDLVICEQFVQEALYALSTKYNAPLAIVSTFGNCLRHNIMTRNPLQLATILAEYLKVYNPGSFWGRLRNLYFAVYEYFWWRYSYLEKQEDLVKKYLPELAGKIPSLYDLQKNASLMLINSHYSFDTPSALLPNIVEIGGMHVTQSNTRLPDDLQKLLDESKHGVVYMSLGSNIRSADLPEQKKRAFLNVFKQLKQTVLWKWEEDELEGKPDNLVTGKWLPQQQIIAHPNIKVFITHGGLIGMQEAIYNGVPIVGVPIFCDQYNNMLLAEEAGVGKVLEYNDINDESLNKTLNDVLNNDSYLKKARVLQQRWKDRPMSPLNTTIFWLEYIIRNKGADFMKNPARNMSWFAYCMLDVYGFIFAVSDSDYIMYYEINK</sequence>
<comment type="catalytic activity">
    <reaction evidence="5">
        <text>glucuronate acceptor + UDP-alpha-D-glucuronate = acceptor beta-D-glucuronoside + UDP + H(+)</text>
        <dbReference type="Rhea" id="RHEA:21032"/>
        <dbReference type="ChEBI" id="CHEBI:15378"/>
        <dbReference type="ChEBI" id="CHEBI:58052"/>
        <dbReference type="ChEBI" id="CHEBI:58223"/>
        <dbReference type="ChEBI" id="CHEBI:132367"/>
        <dbReference type="ChEBI" id="CHEBI:132368"/>
        <dbReference type="EC" id="2.4.1.17"/>
    </reaction>
</comment>
<dbReference type="InterPro" id="IPR050271">
    <property type="entry name" value="UDP-glycosyltransferase"/>
</dbReference>
<evidence type="ECO:0000313" key="6">
    <source>
        <dbReference type="EMBL" id="CAH2232873.1"/>
    </source>
</evidence>
<dbReference type="PROSITE" id="PS00375">
    <property type="entry name" value="UDPGT"/>
    <property type="match status" value="1"/>
</dbReference>
<keyword evidence="2 4" id="KW-0328">Glycosyltransferase</keyword>
<dbReference type="Proteomes" id="UP000838756">
    <property type="component" value="Unassembled WGS sequence"/>
</dbReference>